<name>A0A0C3BUA0_HEBCY</name>
<dbReference type="Proteomes" id="UP000053424">
    <property type="component" value="Unassembled WGS sequence"/>
</dbReference>
<accession>A0A0C3BUA0</accession>
<reference evidence="1 2" key="1">
    <citation type="submission" date="2014-04" db="EMBL/GenBank/DDBJ databases">
        <authorList>
            <consortium name="DOE Joint Genome Institute"/>
            <person name="Kuo A."/>
            <person name="Gay G."/>
            <person name="Dore J."/>
            <person name="Kohler A."/>
            <person name="Nagy L.G."/>
            <person name="Floudas D."/>
            <person name="Copeland A."/>
            <person name="Barry K.W."/>
            <person name="Cichocki N."/>
            <person name="Veneault-Fourrey C."/>
            <person name="LaButti K."/>
            <person name="Lindquist E.A."/>
            <person name="Lipzen A."/>
            <person name="Lundell T."/>
            <person name="Morin E."/>
            <person name="Murat C."/>
            <person name="Sun H."/>
            <person name="Tunlid A."/>
            <person name="Henrissat B."/>
            <person name="Grigoriev I.V."/>
            <person name="Hibbett D.S."/>
            <person name="Martin F."/>
            <person name="Nordberg H.P."/>
            <person name="Cantor M.N."/>
            <person name="Hua S.X."/>
        </authorList>
    </citation>
    <scope>NUCLEOTIDE SEQUENCE [LARGE SCALE GENOMIC DNA]</scope>
    <source>
        <strain evidence="2">h7</strain>
    </source>
</reference>
<reference evidence="2" key="2">
    <citation type="submission" date="2015-01" db="EMBL/GenBank/DDBJ databases">
        <title>Evolutionary Origins and Diversification of the Mycorrhizal Mutualists.</title>
        <authorList>
            <consortium name="DOE Joint Genome Institute"/>
            <consortium name="Mycorrhizal Genomics Consortium"/>
            <person name="Kohler A."/>
            <person name="Kuo A."/>
            <person name="Nagy L.G."/>
            <person name="Floudas D."/>
            <person name="Copeland A."/>
            <person name="Barry K.W."/>
            <person name="Cichocki N."/>
            <person name="Veneault-Fourrey C."/>
            <person name="LaButti K."/>
            <person name="Lindquist E.A."/>
            <person name="Lipzen A."/>
            <person name="Lundell T."/>
            <person name="Morin E."/>
            <person name="Murat C."/>
            <person name="Riley R."/>
            <person name="Ohm R."/>
            <person name="Sun H."/>
            <person name="Tunlid A."/>
            <person name="Henrissat B."/>
            <person name="Grigoriev I.V."/>
            <person name="Hibbett D.S."/>
            <person name="Martin F."/>
        </authorList>
    </citation>
    <scope>NUCLEOTIDE SEQUENCE [LARGE SCALE GENOMIC DNA]</scope>
    <source>
        <strain evidence="2">h7</strain>
    </source>
</reference>
<keyword evidence="2" id="KW-1185">Reference proteome</keyword>
<protein>
    <submittedName>
        <fullName evidence="1">Uncharacterized protein</fullName>
    </submittedName>
</protein>
<dbReference type="AlphaFoldDB" id="A0A0C3BUA0"/>
<evidence type="ECO:0000313" key="2">
    <source>
        <dbReference type="Proteomes" id="UP000053424"/>
    </source>
</evidence>
<gene>
    <name evidence="1" type="ORF">M413DRAFT_32880</name>
</gene>
<dbReference type="HOGENOM" id="CLU_1959856_0_0_1"/>
<dbReference type="EMBL" id="KN831839">
    <property type="protein sequence ID" value="KIM34961.1"/>
    <property type="molecule type" value="Genomic_DNA"/>
</dbReference>
<proteinExistence type="predicted"/>
<organism evidence="1 2">
    <name type="scientific">Hebeloma cylindrosporum</name>
    <dbReference type="NCBI Taxonomy" id="76867"/>
    <lineage>
        <taxon>Eukaryota</taxon>
        <taxon>Fungi</taxon>
        <taxon>Dikarya</taxon>
        <taxon>Basidiomycota</taxon>
        <taxon>Agaricomycotina</taxon>
        <taxon>Agaricomycetes</taxon>
        <taxon>Agaricomycetidae</taxon>
        <taxon>Agaricales</taxon>
        <taxon>Agaricineae</taxon>
        <taxon>Hymenogastraceae</taxon>
        <taxon>Hebeloma</taxon>
    </lineage>
</organism>
<sequence length="128" mass="13860">MLLGFKAIFRLPESARWDSGHPQFPSHAPTPSISNVCTTFGSLSHIPTPYIDFPPSLSAVTTLPNPFYPVSNAGTFGPLSHIPIPYIDVPLSPGPSHIPTPYIDFPPSLSPMIMPPNTGTFYPVLSKF</sequence>
<evidence type="ECO:0000313" key="1">
    <source>
        <dbReference type="EMBL" id="KIM34961.1"/>
    </source>
</evidence>